<evidence type="ECO:0000259" key="9">
    <source>
        <dbReference type="PROSITE" id="PS50103"/>
    </source>
</evidence>
<dbReference type="GO" id="GO:0007269">
    <property type="term" value="P:neurotransmitter secretion"/>
    <property type="evidence" value="ECO:0007669"/>
    <property type="project" value="InterPro"/>
</dbReference>
<keyword evidence="7" id="KW-0863">Zinc-finger</keyword>
<feature type="domain" description="C3H1-type" evidence="9">
    <location>
        <begin position="262"/>
        <end position="289"/>
    </location>
</feature>
<evidence type="ECO:0000256" key="5">
    <source>
        <dbReference type="ARBA" id="ARBA00023329"/>
    </source>
</evidence>
<evidence type="ECO:0000256" key="4">
    <source>
        <dbReference type="ARBA" id="ARBA00023018"/>
    </source>
</evidence>
<reference evidence="12 13" key="1">
    <citation type="submission" date="2017-12" db="EMBL/GenBank/DDBJ databases">
        <title>Integrating genomic resources of turbot (Scophthalmus maximus) in depth evaluation of genetic and physical mapping variation across individuals.</title>
        <authorList>
            <person name="Martinez P."/>
        </authorList>
    </citation>
    <scope>NUCLEOTIDE SEQUENCE [LARGE SCALE GENOMIC DNA]</scope>
</reference>
<dbReference type="FunFam" id="3.40.50.20:FF:000008">
    <property type="entry name" value="Synapsin III"/>
    <property type="match status" value="1"/>
</dbReference>
<dbReference type="SUPFAM" id="SSF56399">
    <property type="entry name" value="ADP-ribosylation"/>
    <property type="match status" value="1"/>
</dbReference>
<feature type="domain" description="WWE" evidence="10">
    <location>
        <begin position="348"/>
        <end position="434"/>
    </location>
</feature>
<dbReference type="AlphaFoldDB" id="A0A2U9B1J6"/>
<keyword evidence="13" id="KW-1185">Reference proteome</keyword>
<dbReference type="InterPro" id="IPR013815">
    <property type="entry name" value="ATP_grasp_subdomain_1"/>
</dbReference>
<dbReference type="SUPFAM" id="SSF52440">
    <property type="entry name" value="PreATP-grasp domain"/>
    <property type="match status" value="1"/>
</dbReference>
<dbReference type="Proteomes" id="UP000246464">
    <property type="component" value="Chromosome 2"/>
</dbReference>
<evidence type="ECO:0000313" key="13">
    <source>
        <dbReference type="Proteomes" id="UP000246464"/>
    </source>
</evidence>
<keyword evidence="7" id="KW-0862">Zinc</keyword>
<dbReference type="CDD" id="cd01439">
    <property type="entry name" value="TCCD_inducible_PARP_like"/>
    <property type="match status" value="1"/>
</dbReference>
<feature type="domain" description="C3H1-type" evidence="9">
    <location>
        <begin position="134"/>
        <end position="166"/>
    </location>
</feature>
<dbReference type="InterPro" id="IPR020898">
    <property type="entry name" value="Synapsin_ATP-bd_dom"/>
</dbReference>
<dbReference type="InterPro" id="IPR004170">
    <property type="entry name" value="WWE_dom"/>
</dbReference>
<evidence type="ECO:0000259" key="11">
    <source>
        <dbReference type="PROSITE" id="PS51059"/>
    </source>
</evidence>
<dbReference type="InterPro" id="IPR057602">
    <property type="entry name" value="Zfn-CCCH_PARP12"/>
</dbReference>
<dbReference type="GO" id="GO:0003950">
    <property type="term" value="F:NAD+ poly-ADP-ribosyltransferase activity"/>
    <property type="evidence" value="ECO:0007669"/>
    <property type="project" value="InterPro"/>
</dbReference>
<dbReference type="EMBL" id="CP026244">
    <property type="protein sequence ID" value="AWO97814.1"/>
    <property type="molecule type" value="Genomic_DNA"/>
</dbReference>
<dbReference type="GO" id="GO:0030672">
    <property type="term" value="C:synaptic vesicle membrane"/>
    <property type="evidence" value="ECO:0007669"/>
    <property type="project" value="TreeGrafter"/>
</dbReference>
<dbReference type="Pfam" id="PF02078">
    <property type="entry name" value="Synapsin"/>
    <property type="match status" value="1"/>
</dbReference>
<evidence type="ECO:0000256" key="8">
    <source>
        <dbReference type="SAM" id="MobiDB-lite"/>
    </source>
</evidence>
<feature type="zinc finger region" description="C3H1-type" evidence="7">
    <location>
        <begin position="134"/>
        <end position="166"/>
    </location>
</feature>
<dbReference type="GO" id="GO:0008270">
    <property type="term" value="F:zinc ion binding"/>
    <property type="evidence" value="ECO:0007669"/>
    <property type="project" value="UniProtKB-KW"/>
</dbReference>
<evidence type="ECO:0000256" key="7">
    <source>
        <dbReference type="PROSITE-ProRule" id="PRU00723"/>
    </source>
</evidence>
<feature type="compositionally biased region" description="Low complexity" evidence="8">
    <location>
        <begin position="734"/>
        <end position="747"/>
    </location>
</feature>
<feature type="zinc finger region" description="C3H1-type" evidence="7">
    <location>
        <begin position="262"/>
        <end position="289"/>
    </location>
</feature>
<dbReference type="SUPFAM" id="SSF56059">
    <property type="entry name" value="Glutathione synthetase ATP-binding domain-like"/>
    <property type="match status" value="1"/>
</dbReference>
<dbReference type="SMART" id="SM00356">
    <property type="entry name" value="ZnF_C3H1"/>
    <property type="match status" value="3"/>
</dbReference>
<dbReference type="Pfam" id="PF23466">
    <property type="entry name" value="WWE_4"/>
    <property type="match status" value="1"/>
</dbReference>
<feature type="compositionally biased region" description="Polar residues" evidence="8">
    <location>
        <begin position="1107"/>
        <end position="1119"/>
    </location>
</feature>
<dbReference type="STRING" id="52904.ENSSMAP00000023364"/>
<proteinExistence type="inferred from homology"/>
<gene>
    <name evidence="12" type="ORF">SMAX5B_012758</name>
</gene>
<dbReference type="InterPro" id="IPR037197">
    <property type="entry name" value="WWE_dom_sf"/>
</dbReference>
<dbReference type="Pfam" id="PF02825">
    <property type="entry name" value="WWE"/>
    <property type="match status" value="1"/>
</dbReference>
<dbReference type="InterPro" id="IPR012317">
    <property type="entry name" value="Poly(ADP-ribose)pol_cat_dom"/>
</dbReference>
<feature type="compositionally biased region" description="Low complexity" evidence="8">
    <location>
        <begin position="1121"/>
        <end position="1146"/>
    </location>
</feature>
<organism evidence="12 13">
    <name type="scientific">Scophthalmus maximus</name>
    <name type="common">Turbot</name>
    <name type="synonym">Psetta maxima</name>
    <dbReference type="NCBI Taxonomy" id="52904"/>
    <lineage>
        <taxon>Eukaryota</taxon>
        <taxon>Metazoa</taxon>
        <taxon>Chordata</taxon>
        <taxon>Craniata</taxon>
        <taxon>Vertebrata</taxon>
        <taxon>Euteleostomi</taxon>
        <taxon>Actinopterygii</taxon>
        <taxon>Neopterygii</taxon>
        <taxon>Teleostei</taxon>
        <taxon>Neoteleostei</taxon>
        <taxon>Acanthomorphata</taxon>
        <taxon>Carangaria</taxon>
        <taxon>Pleuronectiformes</taxon>
        <taxon>Pleuronectoidei</taxon>
        <taxon>Scophthalmidae</taxon>
        <taxon>Scophthalmus</taxon>
    </lineage>
</organism>
<evidence type="ECO:0000256" key="6">
    <source>
        <dbReference type="ARBA" id="ARBA00024347"/>
    </source>
</evidence>
<keyword evidence="4" id="KW-0770">Synapse</keyword>
<dbReference type="PANTHER" id="PTHR10841:SF6">
    <property type="entry name" value="SYNAPSIN III"/>
    <property type="match status" value="1"/>
</dbReference>
<dbReference type="Gene3D" id="3.30.1490.20">
    <property type="entry name" value="ATP-grasp fold, A domain"/>
    <property type="match status" value="1"/>
</dbReference>
<evidence type="ECO:0000313" key="12">
    <source>
        <dbReference type="EMBL" id="AWO97814.1"/>
    </source>
</evidence>
<dbReference type="Pfam" id="PF10581">
    <property type="entry name" value="Synapsin_N"/>
    <property type="match status" value="1"/>
</dbReference>
<dbReference type="PANTHER" id="PTHR10841">
    <property type="entry name" value="SYNAPSIN"/>
    <property type="match status" value="1"/>
</dbReference>
<comment type="subcellular location">
    <subcellularLocation>
        <location evidence="1">Cytoplasmic vesicle</location>
        <location evidence="1">Secretory vesicle</location>
        <location evidence="1">Synaptic vesicle</location>
    </subcellularLocation>
</comment>
<protein>
    <submittedName>
        <fullName evidence="12">Putative synapsin-3</fullName>
    </submittedName>
</protein>
<dbReference type="Gene3D" id="3.30.470.20">
    <property type="entry name" value="ATP-grasp fold, B domain"/>
    <property type="match status" value="1"/>
</dbReference>
<dbReference type="FunFam" id="3.30.470.20:FF:000042">
    <property type="entry name" value="Synapsin III"/>
    <property type="match status" value="1"/>
</dbReference>
<dbReference type="InterPro" id="IPR019735">
    <property type="entry name" value="Synapsin_CS"/>
</dbReference>
<dbReference type="Gene3D" id="3.30.720.50">
    <property type="match status" value="1"/>
</dbReference>
<feature type="domain" description="PARP catalytic" evidence="11">
    <location>
        <begin position="461"/>
        <end position="676"/>
    </location>
</feature>
<feature type="compositionally biased region" description="Polar residues" evidence="8">
    <location>
        <begin position="1167"/>
        <end position="1181"/>
    </location>
</feature>
<dbReference type="Gene3D" id="3.40.50.20">
    <property type="match status" value="1"/>
</dbReference>
<dbReference type="InterPro" id="IPR001359">
    <property type="entry name" value="Synapsin"/>
</dbReference>
<evidence type="ECO:0000256" key="2">
    <source>
        <dbReference type="ARBA" id="ARBA00008243"/>
    </source>
</evidence>
<dbReference type="GO" id="GO:0005524">
    <property type="term" value="F:ATP binding"/>
    <property type="evidence" value="ECO:0007669"/>
    <property type="project" value="InterPro"/>
</dbReference>
<comment type="similarity">
    <text evidence="2">Belongs to the synapsin family.</text>
</comment>
<feature type="region of interest" description="Disordered" evidence="8">
    <location>
        <begin position="1107"/>
        <end position="1181"/>
    </location>
</feature>
<dbReference type="SUPFAM" id="SSF117839">
    <property type="entry name" value="WWE domain"/>
    <property type="match status" value="1"/>
</dbReference>
<feature type="region of interest" description="Disordered" evidence="8">
    <location>
        <begin position="237"/>
        <end position="260"/>
    </location>
</feature>
<dbReference type="PROSITE" id="PS50918">
    <property type="entry name" value="WWE"/>
    <property type="match status" value="1"/>
</dbReference>
<dbReference type="InterPro" id="IPR016185">
    <property type="entry name" value="PreATP-grasp_dom_sf"/>
</dbReference>
<dbReference type="Pfam" id="PF25261">
    <property type="entry name" value="zf-CCCH_PARP12"/>
    <property type="match status" value="1"/>
</dbReference>
<name>A0A2U9B1J6_SCOMX</name>
<dbReference type="PROSITE" id="PS51059">
    <property type="entry name" value="PARP_CATALYTIC"/>
    <property type="match status" value="1"/>
</dbReference>
<feature type="domain" description="C3H1-type" evidence="9">
    <location>
        <begin position="77"/>
        <end position="103"/>
    </location>
</feature>
<dbReference type="PROSITE" id="PS50103">
    <property type="entry name" value="ZF_C3H1"/>
    <property type="match status" value="3"/>
</dbReference>
<feature type="compositionally biased region" description="Low complexity" evidence="8">
    <location>
        <begin position="709"/>
        <end position="719"/>
    </location>
</feature>
<dbReference type="Gene3D" id="3.90.228.10">
    <property type="match status" value="1"/>
</dbReference>
<dbReference type="PROSITE" id="PS00416">
    <property type="entry name" value="SYNAPSIN_2"/>
    <property type="match status" value="1"/>
</dbReference>
<feature type="region of interest" description="Disordered" evidence="8">
    <location>
        <begin position="698"/>
        <end position="747"/>
    </location>
</feature>
<evidence type="ECO:0000259" key="10">
    <source>
        <dbReference type="PROSITE" id="PS50918"/>
    </source>
</evidence>
<accession>A0A2U9B1J6</accession>
<dbReference type="FunFam" id="3.30.1490.20:FF:000008">
    <property type="entry name" value="Synapsin I"/>
    <property type="match status" value="1"/>
</dbReference>
<keyword evidence="5" id="KW-0968">Cytoplasmic vesicle</keyword>
<dbReference type="PROSITE" id="PS00415">
    <property type="entry name" value="SYNAPSIN_1"/>
    <property type="match status" value="1"/>
</dbReference>
<evidence type="ECO:0000256" key="3">
    <source>
        <dbReference type="ARBA" id="ARBA00022553"/>
    </source>
</evidence>
<dbReference type="Pfam" id="PF02750">
    <property type="entry name" value="Synapsin_C"/>
    <property type="match status" value="1"/>
</dbReference>
<keyword evidence="3" id="KW-0597">Phosphoprotein</keyword>
<keyword evidence="7" id="KW-0479">Metal-binding</keyword>
<comment type="similarity">
    <text evidence="6">Belongs to the ARTD/PARP family.</text>
</comment>
<dbReference type="PRINTS" id="PR01368">
    <property type="entry name" value="SYNAPSIN"/>
</dbReference>
<dbReference type="InterPro" id="IPR019736">
    <property type="entry name" value="Synapsin_P_site"/>
</dbReference>
<sequence>MESEIFQFICANRGAVNTDDLLYNVCLGNSASVSELICNREKFALCCLDGQPKVVARTRLRLCMARDCPGTCRGLHLCKSFLFSGTCPYSLSKRGCSFSHELNSEHNGRIRREHGLESLSRTELCTLLLQNNNTLLPQICHDYNNGNGEFGRCQDGDSCQRLHICEVYLKGDCCCPRTHGLNAPQPLKILREKNVPDNLIFSLKSVYANKEALRLSGDDGSAAASFTEAGRDGGLNASQTEWYRGRGGPRGNRGDRGSRGNREKTEICLFFIKGNCIHEDKCFKAHDKMPYRWEVREGHQWTAMTNNETIEKDYCDPKNTYSGCNPPVHFDMMTCGLNNVRRLSTCSSLVEPSFILTTEWVWYWEDEFGNWKPYASATGGLGGADTDSAMLEEKFLANDKDVVEFTAGSQSYSLSFQDMIQTNTQYGTKRLVKRRPQFVSEADVRTKKVRKPLGAANFLAIPKHWDKTQIPATGCKRVSLQNSSDEFKEVEALFCKTVRGFDVVKIERIQNKALWEIFQWQKTQMKNRNGGRNVTEKKLFHGTDSKHVEAICLTNFDWRICGTHGTAYGKGSYFALDAKYSHSYTGDSDVRSMFMSRVLVGHFTRGSSDYRRPPSKDGGDVNFYDSCVDDITDPSIFVVFEKPQIYPEYLLQYKASGLLFDDATAALALAPTHHPITMNYLRRRLSDSSFVANLPNGYMMDLQRPTPPGSSTSSPASPATERRQPLSIPSQTQGLGSAPASGPAPGPGSFLSSFSSVVKSAQMAQSVAAAAHAKSAAASAEGAPAGNSQPAKPVIRKPKILLVVDDQHTDWAKYFRGKKLNGEYEIRVEQAEFSEINLASYVNSGCMVDMQVNKGGTKVVRSFKPDFVMLRQHAYSMVPGEDFRNLVIGLHFGGVPSVNSLFSIYNFCSKPWVFSQMIKLYHSLGPEKFPLNEQTFYPNHTQMVTTASCPVVVKMGHAHAGMGKIKVENQQDFQDITSVVALVGTYVTTEPYVQSKYDIRIQKIGNNYKAYMRTSISGNWKANTGSAMMEQIAMTDRYRLWVDSCAEMFGGLDICAVKAVHGKDGKDYIIEVMDSSMPLIGEHVEEDKQLITELVINKMAQVLLGVSTSQPSSVKTTQPWRGGPRSSSASPSSSAQGSPQRARSASTSPSQAFQPGPIPVSSGPGAQKQSPQLNKSQSLTNTFTETLRGNVNDDEAKAETIRSLRQSFASLFSD</sequence>
<feature type="zinc finger region" description="C3H1-type" evidence="7">
    <location>
        <begin position="77"/>
        <end position="103"/>
    </location>
</feature>
<dbReference type="Pfam" id="PF00644">
    <property type="entry name" value="PARP"/>
    <property type="match status" value="1"/>
</dbReference>
<evidence type="ECO:0000256" key="1">
    <source>
        <dbReference type="ARBA" id="ARBA00004234"/>
    </source>
</evidence>
<dbReference type="InterPro" id="IPR000571">
    <property type="entry name" value="Znf_CCCH"/>
</dbReference>
<dbReference type="InterPro" id="IPR020897">
    <property type="entry name" value="Synapsin_pre-ATP-grasp_dom"/>
</dbReference>